<evidence type="ECO:0000256" key="2">
    <source>
        <dbReference type="ARBA" id="ARBA00022723"/>
    </source>
</evidence>
<dbReference type="Pfam" id="PF13359">
    <property type="entry name" value="DDE_Tnp_4"/>
    <property type="match status" value="1"/>
</dbReference>
<comment type="cofactor">
    <cofactor evidence="1">
        <name>a divalent metal cation</name>
        <dbReference type="ChEBI" id="CHEBI:60240"/>
    </cofactor>
</comment>
<organism evidence="4 5">
    <name type="scientific">Frankliniella occidentalis</name>
    <name type="common">Western flower thrips</name>
    <name type="synonym">Euthrips occidentalis</name>
    <dbReference type="NCBI Taxonomy" id="133901"/>
    <lineage>
        <taxon>Eukaryota</taxon>
        <taxon>Metazoa</taxon>
        <taxon>Ecdysozoa</taxon>
        <taxon>Arthropoda</taxon>
        <taxon>Hexapoda</taxon>
        <taxon>Insecta</taxon>
        <taxon>Pterygota</taxon>
        <taxon>Neoptera</taxon>
        <taxon>Paraneoptera</taxon>
        <taxon>Thysanoptera</taxon>
        <taxon>Terebrantia</taxon>
        <taxon>Thripoidea</taxon>
        <taxon>Thripidae</taxon>
        <taxon>Frankliniella</taxon>
    </lineage>
</organism>
<dbReference type="GeneID" id="127750784"/>
<name>A0A9C6X4X2_FRAOC</name>
<proteinExistence type="predicted"/>
<dbReference type="PANTHER" id="PTHR23080:SF133">
    <property type="entry name" value="SI:CH211-262I1.5-RELATED"/>
    <property type="match status" value="1"/>
</dbReference>
<dbReference type="InterPro" id="IPR027806">
    <property type="entry name" value="HARBI1_dom"/>
</dbReference>
<keyword evidence="4" id="KW-1185">Reference proteome</keyword>
<gene>
    <name evidence="5" type="primary">LOC127750784</name>
</gene>
<accession>A0A9C6X4X2</accession>
<evidence type="ECO:0000256" key="1">
    <source>
        <dbReference type="ARBA" id="ARBA00001968"/>
    </source>
</evidence>
<keyword evidence="2" id="KW-0479">Metal-binding</keyword>
<protein>
    <submittedName>
        <fullName evidence="5">Uncharacterized protein LOC127750784</fullName>
    </submittedName>
</protein>
<evidence type="ECO:0000313" key="4">
    <source>
        <dbReference type="Proteomes" id="UP000504606"/>
    </source>
</evidence>
<dbReference type="RefSeq" id="XP_052129230.1">
    <property type="nucleotide sequence ID" value="XM_052273270.1"/>
</dbReference>
<sequence length="139" mass="15603">MEGSMSDKGVIVNSNLLTRLQKGDGVMTDRGYEITAELQAIGCELYKPPVLDGRQNFTREEEILTKAIASSRIYTEHAIADIKDNRLLQGVMPFNLLPVVDNLVYIAAYLRNFGSSRIHDKRFVVSEDRSGDLDDPKQN</sequence>
<feature type="domain" description="DDE Tnp4" evidence="3">
    <location>
        <begin position="2"/>
        <end position="112"/>
    </location>
</feature>
<evidence type="ECO:0000313" key="5">
    <source>
        <dbReference type="RefSeq" id="XP_052129230.1"/>
    </source>
</evidence>
<reference evidence="5" key="1">
    <citation type="submission" date="2025-08" db="UniProtKB">
        <authorList>
            <consortium name="RefSeq"/>
        </authorList>
    </citation>
    <scope>IDENTIFICATION</scope>
    <source>
        <tissue evidence="5">Whole organism</tissue>
    </source>
</reference>
<dbReference type="Proteomes" id="UP000504606">
    <property type="component" value="Unplaced"/>
</dbReference>
<dbReference type="AlphaFoldDB" id="A0A9C6X4X2"/>
<evidence type="ECO:0000259" key="3">
    <source>
        <dbReference type="Pfam" id="PF13359"/>
    </source>
</evidence>
<dbReference type="GO" id="GO:0046872">
    <property type="term" value="F:metal ion binding"/>
    <property type="evidence" value="ECO:0007669"/>
    <property type="project" value="UniProtKB-KW"/>
</dbReference>
<dbReference type="PANTHER" id="PTHR23080">
    <property type="entry name" value="THAP DOMAIN PROTEIN"/>
    <property type="match status" value="1"/>
</dbReference>
<dbReference type="OrthoDB" id="6496153at2759"/>
<dbReference type="KEGG" id="foc:127750784"/>